<protein>
    <recommendedName>
        <fullName evidence="4 18">Cytochrome c oxidase subunit 2</fullName>
    </recommendedName>
</protein>
<accession>A0A343A4A7</accession>
<evidence type="ECO:0000313" key="22">
    <source>
        <dbReference type="EMBL" id="AOY39385.1"/>
    </source>
</evidence>
<name>A0A343A4A7_9COLE</name>
<dbReference type="RefSeq" id="YP_009441801.1">
    <property type="nucleotide sequence ID" value="NC_036278.1"/>
</dbReference>
<gene>
    <name evidence="22" type="primary">cox2</name>
</gene>
<organism evidence="22">
    <name type="scientific">Eucinetus haemorrhoidalis</name>
    <dbReference type="NCBI Taxonomy" id="1490181"/>
    <lineage>
        <taxon>Eukaryota</taxon>
        <taxon>Metazoa</taxon>
        <taxon>Ecdysozoa</taxon>
        <taxon>Arthropoda</taxon>
        <taxon>Hexapoda</taxon>
        <taxon>Insecta</taxon>
        <taxon>Pterygota</taxon>
        <taxon>Neoptera</taxon>
        <taxon>Endopterygota</taxon>
        <taxon>Coleoptera</taxon>
        <taxon>Polyphaga</taxon>
        <taxon>Elateriformia</taxon>
        <taxon>Scirtoidea</taxon>
        <taxon>Eucinetidae</taxon>
        <taxon>Eucinetus</taxon>
    </lineage>
</organism>
<sequence length="222" mass="26046">MNLQDSSSMLMNQMIMFYNNAMIIIFLITFMVGGMMISLMKKYNYNRSLYEGHELEFIWTLLPTFVMFFIALPSFQMLYSLEETSSPSLTLKTIGNQWFWTYEYSDYKNIEFNSYMIPTNELSMNKFRVLDVDNRIVLPYNHFIRMLITANDVLHSWTIPSLGVKLDAMPGRLNQMSFFINRPGLFFGQCSEICGANHSFMPIVLESTSLKTYSKWIIKMLT</sequence>
<evidence type="ECO:0000256" key="11">
    <source>
        <dbReference type="ARBA" id="ARBA00022967"/>
    </source>
</evidence>
<evidence type="ECO:0000256" key="10">
    <source>
        <dbReference type="ARBA" id="ARBA00022842"/>
    </source>
</evidence>
<evidence type="ECO:0000256" key="7">
    <source>
        <dbReference type="ARBA" id="ARBA00022692"/>
    </source>
</evidence>
<dbReference type="PRINTS" id="PR01166">
    <property type="entry name" value="CYCOXIDASEII"/>
</dbReference>
<evidence type="ECO:0000256" key="5">
    <source>
        <dbReference type="ARBA" id="ARBA00022448"/>
    </source>
</evidence>
<keyword evidence="8 18" id="KW-0479">Metal-binding</keyword>
<comment type="similarity">
    <text evidence="2 18">Belongs to the cytochrome c oxidase subunit 2 family.</text>
</comment>
<dbReference type="InterPro" id="IPR034210">
    <property type="entry name" value="CcO_II_C"/>
</dbReference>
<dbReference type="PANTHER" id="PTHR22888">
    <property type="entry name" value="CYTOCHROME C OXIDASE, SUBUNIT II"/>
    <property type="match status" value="1"/>
</dbReference>
<evidence type="ECO:0000256" key="3">
    <source>
        <dbReference type="ARBA" id="ARBA00011164"/>
    </source>
</evidence>
<keyword evidence="12 18" id="KW-0249">Electron transport</keyword>
<evidence type="ECO:0000259" key="21">
    <source>
        <dbReference type="PROSITE" id="PS50999"/>
    </source>
</evidence>
<feature type="transmembrane region" description="Helical" evidence="19">
    <location>
        <begin position="57"/>
        <end position="79"/>
    </location>
</feature>
<comment type="subcellular location">
    <subcellularLocation>
        <location evidence="1 18">Mitochondrion inner membrane</location>
        <topology evidence="1 18">Multi-pass membrane protein</topology>
    </subcellularLocation>
</comment>
<dbReference type="InterPro" id="IPR011759">
    <property type="entry name" value="Cyt_c_oxidase_su2_TM_dom"/>
</dbReference>
<evidence type="ECO:0000256" key="4">
    <source>
        <dbReference type="ARBA" id="ARBA00015946"/>
    </source>
</evidence>
<dbReference type="InterPro" id="IPR001505">
    <property type="entry name" value="Copper_CuA"/>
</dbReference>
<keyword evidence="15 18" id="KW-0496">Mitochondrion</keyword>
<evidence type="ECO:0000256" key="18">
    <source>
        <dbReference type="RuleBase" id="RU000457"/>
    </source>
</evidence>
<evidence type="ECO:0000256" key="1">
    <source>
        <dbReference type="ARBA" id="ARBA00004448"/>
    </source>
</evidence>
<keyword evidence="16 18" id="KW-0472">Membrane</keyword>
<dbReference type="SUPFAM" id="SSF49503">
    <property type="entry name" value="Cupredoxins"/>
    <property type="match status" value="1"/>
</dbReference>
<keyword evidence="11" id="KW-1278">Translocase</keyword>
<feature type="transmembrane region" description="Helical" evidence="19">
    <location>
        <begin position="15"/>
        <end position="37"/>
    </location>
</feature>
<dbReference type="Pfam" id="PF00116">
    <property type="entry name" value="COX2"/>
    <property type="match status" value="1"/>
</dbReference>
<comment type="function">
    <text evidence="18">Component of the cytochrome c oxidase, the last enzyme in the mitochondrial electron transport chain which drives oxidative phosphorylation. The respiratory chain contains 3 multisubunit complexes succinate dehydrogenase (complex II, CII), ubiquinol-cytochrome c oxidoreductase (cytochrome b-c1 complex, complex III, CIII) and cytochrome c oxidase (complex IV, CIV), that cooperate to transfer electrons derived from NADH and succinate to molecular oxygen, creating an electrochemical gradient over the inner membrane that drives transmembrane transport and the ATP synthase. Cytochrome c oxidase is the component of the respiratory chain that catalyzes the reduction of oxygen to water. Electrons originating from reduced cytochrome c in the intermembrane space (IMS) are transferred via the dinuclear copper A center (CU(A)) of subunit 2 and heme A of subunit 1 to the active site in subunit 1, a binuclear center (BNC) formed by heme A3 and copper B (CU(B)). The BNC reduces molecular oxygen to 2 water molecules using 4 electrons from cytochrome c in the IMS and 4 protons from the mitochondrial matrix.</text>
</comment>
<evidence type="ECO:0000256" key="19">
    <source>
        <dbReference type="SAM" id="Phobius"/>
    </source>
</evidence>
<dbReference type="EMBL" id="KX035155">
    <property type="protein sequence ID" value="AOY39385.1"/>
    <property type="molecule type" value="Genomic_DNA"/>
</dbReference>
<evidence type="ECO:0000256" key="14">
    <source>
        <dbReference type="ARBA" id="ARBA00023008"/>
    </source>
</evidence>
<evidence type="ECO:0000256" key="17">
    <source>
        <dbReference type="ARBA" id="ARBA00049512"/>
    </source>
</evidence>
<dbReference type="InterPro" id="IPR036257">
    <property type="entry name" value="Cyt_c_oxidase_su2_TM_sf"/>
</dbReference>
<dbReference type="GO" id="GO:0004129">
    <property type="term" value="F:cytochrome-c oxidase activity"/>
    <property type="evidence" value="ECO:0007669"/>
    <property type="project" value="UniProtKB-EC"/>
</dbReference>
<keyword evidence="7 18" id="KW-0812">Transmembrane</keyword>
<dbReference type="PANTHER" id="PTHR22888:SF9">
    <property type="entry name" value="CYTOCHROME C OXIDASE SUBUNIT 2"/>
    <property type="match status" value="1"/>
</dbReference>
<keyword evidence="5 18" id="KW-0813">Transport</keyword>
<dbReference type="Pfam" id="PF02790">
    <property type="entry name" value="COX2_TM"/>
    <property type="match status" value="1"/>
</dbReference>
<dbReference type="FunFam" id="2.60.40.420:FF:000001">
    <property type="entry name" value="Cytochrome c oxidase subunit 2"/>
    <property type="match status" value="1"/>
</dbReference>
<proteinExistence type="inferred from homology"/>
<feature type="domain" description="Cytochrome oxidase subunit II transmembrane region profile" evidence="21">
    <location>
        <begin position="1"/>
        <end position="85"/>
    </location>
</feature>
<dbReference type="GeneID" id="34947765"/>
<keyword evidence="13 19" id="KW-1133">Transmembrane helix</keyword>
<dbReference type="GO" id="GO:0005743">
    <property type="term" value="C:mitochondrial inner membrane"/>
    <property type="evidence" value="ECO:0007669"/>
    <property type="project" value="UniProtKB-SubCell"/>
</dbReference>
<dbReference type="AlphaFoldDB" id="A0A343A4A7"/>
<dbReference type="Gene3D" id="1.10.287.90">
    <property type="match status" value="1"/>
</dbReference>
<dbReference type="InterPro" id="IPR008972">
    <property type="entry name" value="Cupredoxin"/>
</dbReference>
<dbReference type="PROSITE" id="PS50999">
    <property type="entry name" value="COX2_TM"/>
    <property type="match status" value="1"/>
</dbReference>
<dbReference type="GO" id="GO:0005507">
    <property type="term" value="F:copper ion binding"/>
    <property type="evidence" value="ECO:0007669"/>
    <property type="project" value="InterPro"/>
</dbReference>
<evidence type="ECO:0000256" key="6">
    <source>
        <dbReference type="ARBA" id="ARBA00022660"/>
    </source>
</evidence>
<evidence type="ECO:0000256" key="12">
    <source>
        <dbReference type="ARBA" id="ARBA00022982"/>
    </source>
</evidence>
<keyword evidence="9 18" id="KW-0999">Mitochondrion inner membrane</keyword>
<geneLocation type="mitochondrion" evidence="22"/>
<evidence type="ECO:0000256" key="13">
    <source>
        <dbReference type="ARBA" id="ARBA00022989"/>
    </source>
</evidence>
<evidence type="ECO:0000256" key="9">
    <source>
        <dbReference type="ARBA" id="ARBA00022792"/>
    </source>
</evidence>
<comment type="subunit">
    <text evidence="3">Component of the cytochrome c oxidase (complex IV, CIV), a multisubunit enzyme composed of a catalytic core of 3 subunits and several supernumerary subunits. The complex exists as a monomer or a dimer and forms supercomplexes (SCs) in the inner mitochondrial membrane with ubiquinol-cytochrome c oxidoreductase (cytochrome b-c1 complex, complex III, CIII).</text>
</comment>
<dbReference type="CDD" id="cd13912">
    <property type="entry name" value="CcO_II_C"/>
    <property type="match status" value="1"/>
</dbReference>
<reference evidence="22" key="1">
    <citation type="submission" date="2016-04" db="EMBL/GenBank/DDBJ databases">
        <title>Mitochondria of unsequenced beetle families.</title>
        <authorList>
            <person name="Linard B."/>
            <person name="Andujar C."/>
            <person name="Arribas P."/>
            <person name="Vogler A.P."/>
        </authorList>
    </citation>
    <scope>NUCLEOTIDE SEQUENCE</scope>
</reference>
<keyword evidence="14 18" id="KW-0186">Copper</keyword>
<evidence type="ECO:0000256" key="2">
    <source>
        <dbReference type="ARBA" id="ARBA00007866"/>
    </source>
</evidence>
<evidence type="ECO:0000256" key="15">
    <source>
        <dbReference type="ARBA" id="ARBA00023128"/>
    </source>
</evidence>
<dbReference type="GO" id="GO:0042773">
    <property type="term" value="P:ATP synthesis coupled electron transport"/>
    <property type="evidence" value="ECO:0007669"/>
    <property type="project" value="TreeGrafter"/>
</dbReference>
<dbReference type="Gene3D" id="2.60.40.420">
    <property type="entry name" value="Cupredoxins - blue copper proteins"/>
    <property type="match status" value="1"/>
</dbReference>
<comment type="catalytic activity">
    <reaction evidence="17">
        <text>4 Fe(II)-[cytochrome c] + O2 + 8 H(+)(in) = 4 Fe(III)-[cytochrome c] + 2 H2O + 4 H(+)(out)</text>
        <dbReference type="Rhea" id="RHEA:11436"/>
        <dbReference type="Rhea" id="RHEA-COMP:10350"/>
        <dbReference type="Rhea" id="RHEA-COMP:14399"/>
        <dbReference type="ChEBI" id="CHEBI:15377"/>
        <dbReference type="ChEBI" id="CHEBI:15378"/>
        <dbReference type="ChEBI" id="CHEBI:15379"/>
        <dbReference type="ChEBI" id="CHEBI:29033"/>
        <dbReference type="ChEBI" id="CHEBI:29034"/>
        <dbReference type="EC" id="7.1.1.9"/>
    </reaction>
    <physiologicalReaction direction="left-to-right" evidence="17">
        <dbReference type="Rhea" id="RHEA:11437"/>
    </physiologicalReaction>
</comment>
<dbReference type="InterPro" id="IPR002429">
    <property type="entry name" value="CcO_II-like_C"/>
</dbReference>
<evidence type="ECO:0000259" key="20">
    <source>
        <dbReference type="PROSITE" id="PS50857"/>
    </source>
</evidence>
<evidence type="ECO:0000256" key="8">
    <source>
        <dbReference type="ARBA" id="ARBA00022723"/>
    </source>
</evidence>
<keyword evidence="6 18" id="KW-0679">Respiratory chain</keyword>
<dbReference type="InterPro" id="IPR045187">
    <property type="entry name" value="CcO_II"/>
</dbReference>
<dbReference type="PROSITE" id="PS00078">
    <property type="entry name" value="COX2"/>
    <property type="match status" value="1"/>
</dbReference>
<evidence type="ECO:0000256" key="16">
    <source>
        <dbReference type="ARBA" id="ARBA00023136"/>
    </source>
</evidence>
<dbReference type="PROSITE" id="PS50857">
    <property type="entry name" value="COX2_CUA"/>
    <property type="match status" value="1"/>
</dbReference>
<dbReference type="SUPFAM" id="SSF81464">
    <property type="entry name" value="Cytochrome c oxidase subunit II-like, transmembrane region"/>
    <property type="match status" value="1"/>
</dbReference>
<comment type="cofactor">
    <cofactor evidence="18">
        <name>Cu cation</name>
        <dbReference type="ChEBI" id="CHEBI:23378"/>
    </cofactor>
    <text evidence="18">Binds a copper A center.</text>
</comment>
<feature type="domain" description="Cytochrome oxidase subunit II copper A binding" evidence="20">
    <location>
        <begin position="86"/>
        <end position="219"/>
    </location>
</feature>
<keyword evidence="10" id="KW-0460">Magnesium</keyword>